<dbReference type="Pfam" id="PF08241">
    <property type="entry name" value="Methyltransf_11"/>
    <property type="match status" value="1"/>
</dbReference>
<dbReference type="GO" id="GO:0008757">
    <property type="term" value="F:S-adenosylmethionine-dependent methyltransferase activity"/>
    <property type="evidence" value="ECO:0007669"/>
    <property type="project" value="InterPro"/>
</dbReference>
<dbReference type="PANTHER" id="PTHR43861">
    <property type="entry name" value="TRANS-ACONITATE 2-METHYLTRANSFERASE-RELATED"/>
    <property type="match status" value="1"/>
</dbReference>
<dbReference type="PANTHER" id="PTHR43861:SF1">
    <property type="entry name" value="TRANS-ACONITATE 2-METHYLTRANSFERASE"/>
    <property type="match status" value="1"/>
</dbReference>
<dbReference type="SUPFAM" id="SSF53335">
    <property type="entry name" value="S-adenosyl-L-methionine-dependent methyltransferases"/>
    <property type="match status" value="1"/>
</dbReference>
<gene>
    <name evidence="2" type="ORF">A2782_02830</name>
</gene>
<accession>A0A1G1V317</accession>
<comment type="caution">
    <text evidence="2">The sequence shown here is derived from an EMBL/GenBank/DDBJ whole genome shotgun (WGS) entry which is preliminary data.</text>
</comment>
<dbReference type="Gene3D" id="3.40.50.150">
    <property type="entry name" value="Vaccinia Virus protein VP39"/>
    <property type="match status" value="1"/>
</dbReference>
<dbReference type="AlphaFoldDB" id="A0A1G1V317"/>
<reference evidence="2 3" key="1">
    <citation type="journal article" date="2016" name="Nat. Commun.">
        <title>Thousands of microbial genomes shed light on interconnected biogeochemical processes in an aquifer system.</title>
        <authorList>
            <person name="Anantharaman K."/>
            <person name="Brown C.T."/>
            <person name="Hug L.A."/>
            <person name="Sharon I."/>
            <person name="Castelle C.J."/>
            <person name="Probst A.J."/>
            <person name="Thomas B.C."/>
            <person name="Singh A."/>
            <person name="Wilkins M.J."/>
            <person name="Karaoz U."/>
            <person name="Brodie E.L."/>
            <person name="Williams K.H."/>
            <person name="Hubbard S.S."/>
            <person name="Banfield J.F."/>
        </authorList>
    </citation>
    <scope>NUCLEOTIDE SEQUENCE [LARGE SCALE GENOMIC DNA]</scope>
</reference>
<dbReference type="STRING" id="1797513.A2782_02830"/>
<organism evidence="2 3">
    <name type="scientific">Candidatus Blackburnbacteria bacterium RIFCSPHIGHO2_01_FULL_43_15b</name>
    <dbReference type="NCBI Taxonomy" id="1797513"/>
    <lineage>
        <taxon>Bacteria</taxon>
        <taxon>Candidatus Blackburniibacteriota</taxon>
    </lineage>
</organism>
<protein>
    <recommendedName>
        <fullName evidence="1">Methyltransferase type 11 domain-containing protein</fullName>
    </recommendedName>
</protein>
<dbReference type="Proteomes" id="UP000177967">
    <property type="component" value="Unassembled WGS sequence"/>
</dbReference>
<dbReference type="InterPro" id="IPR013216">
    <property type="entry name" value="Methyltransf_11"/>
</dbReference>
<name>A0A1G1V317_9BACT</name>
<dbReference type="EMBL" id="MHBW01000005">
    <property type="protein sequence ID" value="OGY09747.1"/>
    <property type="molecule type" value="Genomic_DNA"/>
</dbReference>
<evidence type="ECO:0000313" key="3">
    <source>
        <dbReference type="Proteomes" id="UP000177967"/>
    </source>
</evidence>
<evidence type="ECO:0000313" key="2">
    <source>
        <dbReference type="EMBL" id="OGY09747.1"/>
    </source>
</evidence>
<proteinExistence type="predicted"/>
<feature type="domain" description="Methyltransferase type 11" evidence="1">
    <location>
        <begin position="54"/>
        <end position="149"/>
    </location>
</feature>
<dbReference type="CDD" id="cd02440">
    <property type="entry name" value="AdoMet_MTases"/>
    <property type="match status" value="1"/>
</dbReference>
<sequence>MNSHLLARAAQRHKLVPPDHYARSIKQSFLHKFWHTRRFTQIGKMIEPSGGKVLDIGSADGTFTKVIVEKSKADGVIGIDVLPGSVSYAKRRFARSKVVSFRVADAHELPFLDKSFDAIFCLETLEHVEDPLKAACEMFRVLKEDGYAVVLVPNENFLFKTLWPIWLMGPGKIWRGTHIQDLSAEEITEILKRSGFTIKETRKFLCGMLQAVKVAKE</sequence>
<dbReference type="InterPro" id="IPR029063">
    <property type="entry name" value="SAM-dependent_MTases_sf"/>
</dbReference>
<evidence type="ECO:0000259" key="1">
    <source>
        <dbReference type="Pfam" id="PF08241"/>
    </source>
</evidence>